<evidence type="ECO:0000313" key="1">
    <source>
        <dbReference type="EMBL" id="KGF19495.1"/>
    </source>
</evidence>
<organism evidence="1 2">
    <name type="scientific">Pseudoglutamicibacter albus DNF00011</name>
    <dbReference type="NCBI Taxonomy" id="1401063"/>
    <lineage>
        <taxon>Bacteria</taxon>
        <taxon>Bacillati</taxon>
        <taxon>Actinomycetota</taxon>
        <taxon>Actinomycetes</taxon>
        <taxon>Micrococcales</taxon>
        <taxon>Micrococcaceae</taxon>
        <taxon>Pseudoglutamicibacter</taxon>
    </lineage>
</organism>
<proteinExistence type="predicted"/>
<dbReference type="AlphaFoldDB" id="A0A095YAL6"/>
<dbReference type="RefSeq" id="WP_035757955.1">
    <property type="nucleotide sequence ID" value="NZ_JRNH01000032.1"/>
</dbReference>
<name>A0A095YAL6_9MICC</name>
<gene>
    <name evidence="1" type="ORF">HMPREF2128_10535</name>
</gene>
<dbReference type="Proteomes" id="UP000053528">
    <property type="component" value="Unassembled WGS sequence"/>
</dbReference>
<accession>A0A095YAL6</accession>
<protein>
    <submittedName>
        <fullName evidence="1">Uncharacterized protein</fullName>
    </submittedName>
</protein>
<comment type="caution">
    <text evidence="1">The sequence shown here is derived from an EMBL/GenBank/DDBJ whole genome shotgun (WGS) entry which is preliminary data.</text>
</comment>
<sequence length="70" mass="8060">MNRQERAEYDAAVVEDVEFLLDTHAEPDTIPERSGYPYSFSALYSLLRRNGRPELATRLMNSRQEARNAA</sequence>
<dbReference type="EMBL" id="JRNH01000032">
    <property type="protein sequence ID" value="KGF19495.1"/>
    <property type="molecule type" value="Genomic_DNA"/>
</dbReference>
<reference evidence="1 2" key="1">
    <citation type="submission" date="2014-07" db="EMBL/GenBank/DDBJ databases">
        <authorList>
            <person name="McCorrison J."/>
            <person name="Sanka R."/>
            <person name="Torralba M."/>
            <person name="Gillis M."/>
            <person name="Haft D.H."/>
            <person name="Methe B."/>
            <person name="Sutton G."/>
            <person name="Nelson K.E."/>
        </authorList>
    </citation>
    <scope>NUCLEOTIDE SEQUENCE [LARGE SCALE GENOMIC DNA]</scope>
    <source>
        <strain evidence="1 2">DNF00011</strain>
    </source>
</reference>
<evidence type="ECO:0000313" key="2">
    <source>
        <dbReference type="Proteomes" id="UP000053528"/>
    </source>
</evidence>